<dbReference type="AlphaFoldDB" id="A0A3B3TYP6"/>
<evidence type="ECO:0000259" key="9">
    <source>
        <dbReference type="PROSITE" id="PS50022"/>
    </source>
</evidence>
<evidence type="ECO:0000313" key="10">
    <source>
        <dbReference type="Ensembl" id="ENSPLAP00000005748.1"/>
    </source>
</evidence>
<dbReference type="Pfam" id="PF22633">
    <property type="entry name" value="F5_F8_type_C_2"/>
    <property type="match status" value="2"/>
</dbReference>
<dbReference type="Ensembl" id="ENSPLAT00000007420.1">
    <property type="protein sequence ID" value="ENSPLAP00000005748.1"/>
    <property type="gene ID" value="ENSPLAG00000007845.1"/>
</dbReference>
<evidence type="ECO:0000256" key="6">
    <source>
        <dbReference type="ARBA" id="ARBA00022837"/>
    </source>
</evidence>
<dbReference type="InterPro" id="IPR051941">
    <property type="entry name" value="BG_Antigen-Binding_Lectin"/>
</dbReference>
<evidence type="ECO:0000256" key="2">
    <source>
        <dbReference type="ARBA" id="ARBA00010147"/>
    </source>
</evidence>
<protein>
    <submittedName>
        <fullName evidence="10">Si:ch211-215k15.4</fullName>
    </submittedName>
</protein>
<comment type="subunit">
    <text evidence="3">Homotrimer.</text>
</comment>
<organism evidence="10 11">
    <name type="scientific">Poecilia latipinna</name>
    <name type="common">sailfin molly</name>
    <dbReference type="NCBI Taxonomy" id="48699"/>
    <lineage>
        <taxon>Eukaryota</taxon>
        <taxon>Metazoa</taxon>
        <taxon>Chordata</taxon>
        <taxon>Craniata</taxon>
        <taxon>Vertebrata</taxon>
        <taxon>Euteleostomi</taxon>
        <taxon>Actinopterygii</taxon>
        <taxon>Neopterygii</taxon>
        <taxon>Teleostei</taxon>
        <taxon>Neoteleostei</taxon>
        <taxon>Acanthomorphata</taxon>
        <taxon>Ovalentaria</taxon>
        <taxon>Atherinomorphae</taxon>
        <taxon>Cyprinodontiformes</taxon>
        <taxon>Poeciliidae</taxon>
        <taxon>Poeciliinae</taxon>
        <taxon>Poecilia</taxon>
    </lineage>
</organism>
<dbReference type="GO" id="GO:0001868">
    <property type="term" value="P:regulation of complement activation, lectin pathway"/>
    <property type="evidence" value="ECO:0007669"/>
    <property type="project" value="UniProtKB-ARBA"/>
</dbReference>
<evidence type="ECO:0000256" key="1">
    <source>
        <dbReference type="ARBA" id="ARBA00002219"/>
    </source>
</evidence>
<feature type="signal peptide" evidence="8">
    <location>
        <begin position="1"/>
        <end position="19"/>
    </location>
</feature>
<keyword evidence="5" id="KW-0430">Lectin</keyword>
<dbReference type="InterPro" id="IPR008979">
    <property type="entry name" value="Galactose-bd-like_sf"/>
</dbReference>
<evidence type="ECO:0000256" key="4">
    <source>
        <dbReference type="ARBA" id="ARBA00022723"/>
    </source>
</evidence>
<dbReference type="STRING" id="48699.ENSPLAP00000005748"/>
<dbReference type="GO" id="GO:0046872">
    <property type="term" value="F:metal ion binding"/>
    <property type="evidence" value="ECO:0007669"/>
    <property type="project" value="UniProtKB-KW"/>
</dbReference>
<dbReference type="PANTHER" id="PTHR45713">
    <property type="entry name" value="FTP DOMAIN-CONTAINING PROTEIN"/>
    <property type="match status" value="1"/>
</dbReference>
<dbReference type="PANTHER" id="PTHR45713:SF6">
    <property type="entry name" value="F5_8 TYPE C DOMAIN-CONTAINING PROTEIN"/>
    <property type="match status" value="1"/>
</dbReference>
<dbReference type="Proteomes" id="UP000261500">
    <property type="component" value="Unplaced"/>
</dbReference>
<comment type="function">
    <text evidence="1">Acts as a defensive agent. Recognizes blood group fucosylated oligosaccharides including A, B, H and Lewis B-type antigens. Does not recognize Lewis A antigen and has low affinity for monovalent haptens.</text>
</comment>
<dbReference type="Gene3D" id="2.60.120.260">
    <property type="entry name" value="Galactose-binding domain-like"/>
    <property type="match status" value="2"/>
</dbReference>
<dbReference type="GO" id="GO:0010185">
    <property type="term" value="P:regulation of cellular defense response"/>
    <property type="evidence" value="ECO:0007669"/>
    <property type="project" value="UniProtKB-ARBA"/>
</dbReference>
<dbReference type="SMART" id="SM00607">
    <property type="entry name" value="FTP"/>
    <property type="match status" value="2"/>
</dbReference>
<keyword evidence="6" id="KW-0106">Calcium</keyword>
<keyword evidence="8" id="KW-0732">Signal</keyword>
<evidence type="ECO:0000256" key="3">
    <source>
        <dbReference type="ARBA" id="ARBA00011233"/>
    </source>
</evidence>
<reference evidence="10" key="2">
    <citation type="submission" date="2025-09" db="UniProtKB">
        <authorList>
            <consortium name="Ensembl"/>
        </authorList>
    </citation>
    <scope>IDENTIFICATION</scope>
</reference>
<keyword evidence="11" id="KW-1185">Reference proteome</keyword>
<reference evidence="10" key="1">
    <citation type="submission" date="2025-08" db="UniProtKB">
        <authorList>
            <consortium name="Ensembl"/>
        </authorList>
    </citation>
    <scope>IDENTIFICATION</scope>
</reference>
<dbReference type="InterPro" id="IPR006585">
    <property type="entry name" value="FTP1"/>
</dbReference>
<dbReference type="GeneTree" id="ENSGT01060000248575"/>
<evidence type="ECO:0000256" key="8">
    <source>
        <dbReference type="SAM" id="SignalP"/>
    </source>
</evidence>
<dbReference type="PROSITE" id="PS50022">
    <property type="entry name" value="FA58C_3"/>
    <property type="match status" value="1"/>
</dbReference>
<dbReference type="GO" id="GO:0042806">
    <property type="term" value="F:fucose binding"/>
    <property type="evidence" value="ECO:0007669"/>
    <property type="project" value="UniProtKB-ARBA"/>
</dbReference>
<evidence type="ECO:0000256" key="5">
    <source>
        <dbReference type="ARBA" id="ARBA00022734"/>
    </source>
</evidence>
<name>A0A3B3TYP6_9TELE</name>
<accession>A0A3B3TYP6</accession>
<evidence type="ECO:0000256" key="7">
    <source>
        <dbReference type="ARBA" id="ARBA00023157"/>
    </source>
</evidence>
<comment type="similarity">
    <text evidence="2">Belongs to the fucolectin family.</text>
</comment>
<evidence type="ECO:0000313" key="11">
    <source>
        <dbReference type="Proteomes" id="UP000261500"/>
    </source>
</evidence>
<sequence length="315" mass="34797">TMRHPSALLVLLLLTTAVAYKYKNLALRGKATQSNRLKGEWDSFVDASNAIDGNRNPDLTQGSCTHTGKQSFPWWRVDLLESYILTSISVTNRGDCCSENINGAEIHVGNSLQDHGTSNPMVAVISRIPLGRTLKITFSGHVEGRYVTVLQPGLNQVLTLCEVEVYGYHAPTGENVAFYGKATQSSLYETAIAYNAIDGNRAGLWEKASCTLTKYEFNPWWRLDLGRTHKVFSINISNRVEVHNRINGAEIRVGDSLDNNGNNNPRCAVISTIGPGFTETFQCNGMDGRYINVVIPGRTEHLSLSEVEVYASRLD</sequence>
<proteinExistence type="inferred from homology"/>
<keyword evidence="7" id="KW-1015">Disulfide bond</keyword>
<dbReference type="InterPro" id="IPR000421">
    <property type="entry name" value="FA58C"/>
</dbReference>
<feature type="domain" description="F5/8 type C" evidence="9">
    <location>
        <begin position="161"/>
        <end position="312"/>
    </location>
</feature>
<feature type="chain" id="PRO_5017340084" evidence="8">
    <location>
        <begin position="20"/>
        <end position="315"/>
    </location>
</feature>
<keyword evidence="4" id="KW-0479">Metal-binding</keyword>
<dbReference type="SUPFAM" id="SSF49785">
    <property type="entry name" value="Galactose-binding domain-like"/>
    <property type="match status" value="2"/>
</dbReference>